<dbReference type="EMBL" id="JAUQOO010000017">
    <property type="protein sequence ID" value="MDO7929069.1"/>
    <property type="molecule type" value="Genomic_DNA"/>
</dbReference>
<dbReference type="Pfam" id="PF07362">
    <property type="entry name" value="CcdA"/>
    <property type="match status" value="1"/>
</dbReference>
<evidence type="ECO:0000313" key="4">
    <source>
        <dbReference type="Proteomes" id="UP001223016"/>
    </source>
</evidence>
<name>A0ABT9CU94_9PSED</name>
<dbReference type="Proteomes" id="UP001223016">
    <property type="component" value="Unassembled WGS sequence"/>
</dbReference>
<keyword evidence="4" id="KW-1185">Reference proteome</keyword>
<organism evidence="3 4">
    <name type="scientific">Pseudomonas serbiensis</name>
    <dbReference type="NCBI Taxonomy" id="3064350"/>
    <lineage>
        <taxon>Bacteria</taxon>
        <taxon>Pseudomonadati</taxon>
        <taxon>Pseudomonadota</taxon>
        <taxon>Gammaproteobacteria</taxon>
        <taxon>Pseudomonadales</taxon>
        <taxon>Pseudomonadaceae</taxon>
        <taxon>Pseudomonas</taxon>
    </lineage>
</organism>
<dbReference type="RefSeq" id="WP_005734511.1">
    <property type="nucleotide sequence ID" value="NZ_JAUQOO010000017.1"/>
</dbReference>
<feature type="compositionally biased region" description="Basic and acidic residues" evidence="2">
    <location>
        <begin position="14"/>
        <end position="23"/>
    </location>
</feature>
<evidence type="ECO:0000256" key="2">
    <source>
        <dbReference type="SAM" id="MobiDB-lite"/>
    </source>
</evidence>
<dbReference type="InterPro" id="IPR009956">
    <property type="entry name" value="Post-segregation_anti-tox_CcdA"/>
</dbReference>
<gene>
    <name evidence="3" type="ORF">Q6A51_19985</name>
</gene>
<feature type="region of interest" description="Disordered" evidence="2">
    <location>
        <begin position="1"/>
        <end position="44"/>
    </location>
</feature>
<reference evidence="3 4" key="1">
    <citation type="submission" date="2023-07" db="EMBL/GenBank/DDBJ databases">
        <title>Identification of four novel Pseudomonas species associated with bacterial leaf spot of cucurbits.</title>
        <authorList>
            <person name="Fullem K.R."/>
        </authorList>
    </citation>
    <scope>NUCLEOTIDE SEQUENCE [LARGE SCALE GENOMIC DNA]</scope>
    <source>
        <strain evidence="3 4">KFB 138</strain>
    </source>
</reference>
<accession>A0ABT9CU94</accession>
<sequence>MAVSRRVGGDDDDRGSSHAKDCPDALPLKVDPQELDGAGQTPEQWRQENRQAMKRYNERVQEHGAFSDGVRCF</sequence>
<protein>
    <submittedName>
        <fullName evidence="3">Type II toxin-antitoxin system CcdA family antitoxin</fullName>
    </submittedName>
</protein>
<evidence type="ECO:0000313" key="3">
    <source>
        <dbReference type="EMBL" id="MDO7929069.1"/>
    </source>
</evidence>
<keyword evidence="1" id="KW-1277">Toxin-antitoxin system</keyword>
<evidence type="ECO:0000256" key="1">
    <source>
        <dbReference type="ARBA" id="ARBA00022649"/>
    </source>
</evidence>
<comment type="caution">
    <text evidence="3">The sequence shown here is derived from an EMBL/GenBank/DDBJ whole genome shotgun (WGS) entry which is preliminary data.</text>
</comment>
<proteinExistence type="predicted"/>